<feature type="compositionally biased region" description="Basic and acidic residues" evidence="1">
    <location>
        <begin position="206"/>
        <end position="219"/>
    </location>
</feature>
<accession>A0A8J2K2D3</accession>
<evidence type="ECO:0000256" key="1">
    <source>
        <dbReference type="SAM" id="MobiDB-lite"/>
    </source>
</evidence>
<feature type="region of interest" description="Disordered" evidence="1">
    <location>
        <begin position="162"/>
        <end position="258"/>
    </location>
</feature>
<reference evidence="2" key="1">
    <citation type="submission" date="2021-06" db="EMBL/GenBank/DDBJ databases">
        <authorList>
            <person name="Hodson N. C."/>
            <person name="Mongue J. A."/>
            <person name="Jaron S. K."/>
        </authorList>
    </citation>
    <scope>NUCLEOTIDE SEQUENCE</scope>
</reference>
<feature type="region of interest" description="Disordered" evidence="1">
    <location>
        <begin position="1"/>
        <end position="70"/>
    </location>
</feature>
<keyword evidence="3" id="KW-1185">Reference proteome</keyword>
<evidence type="ECO:0000313" key="3">
    <source>
        <dbReference type="Proteomes" id="UP000708208"/>
    </source>
</evidence>
<dbReference type="EMBL" id="CAJVCH010165518">
    <property type="protein sequence ID" value="CAG7728604.1"/>
    <property type="molecule type" value="Genomic_DNA"/>
</dbReference>
<feature type="compositionally biased region" description="Low complexity" evidence="1">
    <location>
        <begin position="29"/>
        <end position="53"/>
    </location>
</feature>
<gene>
    <name evidence="2" type="ORF">AFUS01_LOCUS17370</name>
</gene>
<feature type="compositionally biased region" description="Basic and acidic residues" evidence="1">
    <location>
        <begin position="166"/>
        <end position="177"/>
    </location>
</feature>
<feature type="compositionally biased region" description="Low complexity" evidence="1">
    <location>
        <begin position="223"/>
        <end position="240"/>
    </location>
</feature>
<sequence>MGGGGDAPELISDRRSRPMTSDDPCDFISQRSSSVNSESSKISKPPTATTATSESDDDFESSCEVSARSGDCPQLKSLSEIQVSARKSDVNSAVIESIFNKWKHRQASLDIQEDLSKEETTPRRKELLIQKLKEIDANHKKVEDIVPLTNPAYFPVESDPSVAVKTSEKTEPVEIPKKMVMKSQHSSILEPRHSLPPTVSNSVEAGKFKETEAQEDLPRKKFTIGTISSSSQSGTVQPTSIHKKPTSTKSKPGRGGWK</sequence>
<comment type="caution">
    <text evidence="2">The sequence shown here is derived from an EMBL/GenBank/DDBJ whole genome shotgun (WGS) entry which is preliminary data.</text>
</comment>
<dbReference type="AlphaFoldDB" id="A0A8J2K2D3"/>
<proteinExistence type="predicted"/>
<evidence type="ECO:0000313" key="2">
    <source>
        <dbReference type="EMBL" id="CAG7728604.1"/>
    </source>
</evidence>
<name>A0A8J2K2D3_9HEXA</name>
<dbReference type="Proteomes" id="UP000708208">
    <property type="component" value="Unassembled WGS sequence"/>
</dbReference>
<organism evidence="2 3">
    <name type="scientific">Allacma fusca</name>
    <dbReference type="NCBI Taxonomy" id="39272"/>
    <lineage>
        <taxon>Eukaryota</taxon>
        <taxon>Metazoa</taxon>
        <taxon>Ecdysozoa</taxon>
        <taxon>Arthropoda</taxon>
        <taxon>Hexapoda</taxon>
        <taxon>Collembola</taxon>
        <taxon>Symphypleona</taxon>
        <taxon>Sminthuridae</taxon>
        <taxon>Allacma</taxon>
    </lineage>
</organism>
<protein>
    <submittedName>
        <fullName evidence="2">Uncharacterized protein</fullName>
    </submittedName>
</protein>